<comment type="similarity">
    <text evidence="1">Belongs to the beta-class carbonic anhydrase family.</text>
</comment>
<keyword evidence="4" id="KW-1185">Reference proteome</keyword>
<feature type="compositionally biased region" description="Basic residues" evidence="2">
    <location>
        <begin position="467"/>
        <end position="476"/>
    </location>
</feature>
<feature type="region of interest" description="Disordered" evidence="2">
    <location>
        <begin position="450"/>
        <end position="476"/>
    </location>
</feature>
<accession>A0A0D3JJD8</accession>
<dbReference type="SUPFAM" id="SSF53056">
    <property type="entry name" value="beta-carbonic anhydrase, cab"/>
    <property type="match status" value="1"/>
</dbReference>
<dbReference type="GO" id="GO:0008270">
    <property type="term" value="F:zinc ion binding"/>
    <property type="evidence" value="ECO:0007669"/>
    <property type="project" value="InterPro"/>
</dbReference>
<dbReference type="PaxDb" id="2903-EOD23623"/>
<reference evidence="4" key="1">
    <citation type="journal article" date="2013" name="Nature">
        <title>Pan genome of the phytoplankton Emiliania underpins its global distribution.</title>
        <authorList>
            <person name="Read B.A."/>
            <person name="Kegel J."/>
            <person name="Klute M.J."/>
            <person name="Kuo A."/>
            <person name="Lefebvre S.C."/>
            <person name="Maumus F."/>
            <person name="Mayer C."/>
            <person name="Miller J."/>
            <person name="Monier A."/>
            <person name="Salamov A."/>
            <person name="Young J."/>
            <person name="Aguilar M."/>
            <person name="Claverie J.M."/>
            <person name="Frickenhaus S."/>
            <person name="Gonzalez K."/>
            <person name="Herman E.K."/>
            <person name="Lin Y.C."/>
            <person name="Napier J."/>
            <person name="Ogata H."/>
            <person name="Sarno A.F."/>
            <person name="Shmutz J."/>
            <person name="Schroeder D."/>
            <person name="de Vargas C."/>
            <person name="Verret F."/>
            <person name="von Dassow P."/>
            <person name="Valentin K."/>
            <person name="Van de Peer Y."/>
            <person name="Wheeler G."/>
            <person name="Dacks J.B."/>
            <person name="Delwiche C.F."/>
            <person name="Dyhrman S.T."/>
            <person name="Glockner G."/>
            <person name="John U."/>
            <person name="Richards T."/>
            <person name="Worden A.Z."/>
            <person name="Zhang X."/>
            <person name="Grigoriev I.V."/>
            <person name="Allen A.E."/>
            <person name="Bidle K."/>
            <person name="Borodovsky M."/>
            <person name="Bowler C."/>
            <person name="Brownlee C."/>
            <person name="Cock J.M."/>
            <person name="Elias M."/>
            <person name="Gladyshev V.N."/>
            <person name="Groth M."/>
            <person name="Guda C."/>
            <person name="Hadaegh A."/>
            <person name="Iglesias-Rodriguez M.D."/>
            <person name="Jenkins J."/>
            <person name="Jones B.M."/>
            <person name="Lawson T."/>
            <person name="Leese F."/>
            <person name="Lindquist E."/>
            <person name="Lobanov A."/>
            <person name="Lomsadze A."/>
            <person name="Malik S.B."/>
            <person name="Marsh M.E."/>
            <person name="Mackinder L."/>
            <person name="Mock T."/>
            <person name="Mueller-Roeber B."/>
            <person name="Pagarete A."/>
            <person name="Parker M."/>
            <person name="Probert I."/>
            <person name="Quesneville H."/>
            <person name="Raines C."/>
            <person name="Rensing S.A."/>
            <person name="Riano-Pachon D.M."/>
            <person name="Richier S."/>
            <person name="Rokitta S."/>
            <person name="Shiraiwa Y."/>
            <person name="Soanes D.M."/>
            <person name="van der Giezen M."/>
            <person name="Wahlund T.M."/>
            <person name="Williams B."/>
            <person name="Wilson W."/>
            <person name="Wolfe G."/>
            <person name="Wurch L.L."/>
        </authorList>
    </citation>
    <scope>NUCLEOTIDE SEQUENCE</scope>
</reference>
<dbReference type="SMART" id="SM00947">
    <property type="entry name" value="Pro_CA"/>
    <property type="match status" value="1"/>
</dbReference>
<dbReference type="AlphaFoldDB" id="A0A0D3JJD8"/>
<reference evidence="3" key="2">
    <citation type="submission" date="2024-10" db="UniProtKB">
        <authorList>
            <consortium name="EnsemblProtists"/>
        </authorList>
    </citation>
    <scope>IDENTIFICATION</scope>
</reference>
<dbReference type="InterPro" id="IPR001765">
    <property type="entry name" value="Carbonic_anhydrase"/>
</dbReference>
<dbReference type="RefSeq" id="XP_005776052.1">
    <property type="nucleotide sequence ID" value="XM_005775995.1"/>
</dbReference>
<protein>
    <recommendedName>
        <fullName evidence="5">Carbonic anhydrase</fullName>
    </recommendedName>
</protein>
<evidence type="ECO:0000313" key="4">
    <source>
        <dbReference type="Proteomes" id="UP000013827"/>
    </source>
</evidence>
<dbReference type="GO" id="GO:0004089">
    <property type="term" value="F:carbonate dehydratase activity"/>
    <property type="evidence" value="ECO:0007669"/>
    <property type="project" value="InterPro"/>
</dbReference>
<evidence type="ECO:0000256" key="1">
    <source>
        <dbReference type="ARBA" id="ARBA00006217"/>
    </source>
</evidence>
<dbReference type="EnsemblProtists" id="EOD23623">
    <property type="protein sequence ID" value="EOD23623"/>
    <property type="gene ID" value="EMIHUDRAFT_469462"/>
</dbReference>
<evidence type="ECO:0008006" key="5">
    <source>
        <dbReference type="Google" id="ProtNLM"/>
    </source>
</evidence>
<sequence>MSESRPRKRGREGKDEILDGDLIAHATAAAALDARVSAFASYQEALDDGFVADLQKQLMAVFRMGVKLESWLNTYTPPLASGGNVGVSGEVQDGVYAHIHGLSAGCSEALHRMLGYEKEYAVQRTKCTDERTWQRFRGTLEANMLHDLGKTTLQMHADLLNVANSISNNLSHLRTAASEESKLAAMWNSTPYNTVQSWDNKSGRSARAVNAIRMMEDGNTRFVTGRWHYKSPTGLDVTPSVIVLGGSEYRVPIEDLFDVDPGRIIVQRVLGSVAGMQERTAFSSIEYSIARWAPPVLLVLVESSSPIIEAAIKQLRGQYLPLAPIRVVLNHVMVSALRAVQQAEKNSTLTSAGQELLITQLATELNCLYSMELLLKSKVVRERVLSGELELHAAIMDSGTGKVRFFGEHPRQMEIMRAAELRARTYSTGLSATLPREDWGCPFEPLGDDDPALVLPNVDSQSSSPQKSRRGKFATV</sequence>
<dbReference type="KEGG" id="ehx:EMIHUDRAFT_469462"/>
<dbReference type="Gene3D" id="3.40.1050.10">
    <property type="entry name" value="Carbonic anhydrase"/>
    <property type="match status" value="1"/>
</dbReference>
<dbReference type="InterPro" id="IPR036874">
    <property type="entry name" value="Carbonic_anhydrase_sf"/>
</dbReference>
<proteinExistence type="inferred from homology"/>
<dbReference type="HOGENOM" id="CLU_574193_0_0_1"/>
<evidence type="ECO:0000313" key="3">
    <source>
        <dbReference type="EnsemblProtists" id="EOD23623"/>
    </source>
</evidence>
<organism evidence="3 4">
    <name type="scientific">Emiliania huxleyi (strain CCMP1516)</name>
    <dbReference type="NCBI Taxonomy" id="280463"/>
    <lineage>
        <taxon>Eukaryota</taxon>
        <taxon>Haptista</taxon>
        <taxon>Haptophyta</taxon>
        <taxon>Prymnesiophyceae</taxon>
        <taxon>Isochrysidales</taxon>
        <taxon>Noelaerhabdaceae</taxon>
        <taxon>Emiliania</taxon>
    </lineage>
</organism>
<dbReference type="Pfam" id="PF00484">
    <property type="entry name" value="Pro_CA"/>
    <property type="match status" value="1"/>
</dbReference>
<name>A0A0D3JJD8_EMIH1</name>
<evidence type="ECO:0000256" key="2">
    <source>
        <dbReference type="SAM" id="MobiDB-lite"/>
    </source>
</evidence>
<dbReference type="STRING" id="2903.R1CL01"/>
<dbReference type="GeneID" id="17269168"/>
<dbReference type="Proteomes" id="UP000013827">
    <property type="component" value="Unassembled WGS sequence"/>
</dbReference>